<dbReference type="InterPro" id="IPR001750">
    <property type="entry name" value="ND/Mrp_TM"/>
</dbReference>
<evidence type="ECO:0000256" key="1">
    <source>
        <dbReference type="ARBA" id="ARBA00004127"/>
    </source>
</evidence>
<dbReference type="InterPro" id="IPR010227">
    <property type="entry name" value="NADH_Q_OxRdtase_chainM/4"/>
</dbReference>
<keyword evidence="5 9" id="KW-1133">Transmembrane helix</keyword>
<evidence type="ECO:0000256" key="4">
    <source>
        <dbReference type="ARBA" id="ARBA00022967"/>
    </source>
</evidence>
<evidence type="ECO:0000256" key="6">
    <source>
        <dbReference type="ARBA" id="ARBA00023027"/>
    </source>
</evidence>
<dbReference type="NCBIfam" id="TIGR01972">
    <property type="entry name" value="NDH_I_M"/>
    <property type="match status" value="1"/>
</dbReference>
<evidence type="ECO:0000313" key="12">
    <source>
        <dbReference type="EMBL" id="MBB3935332.1"/>
    </source>
</evidence>
<evidence type="ECO:0000256" key="8">
    <source>
        <dbReference type="RuleBase" id="RU000320"/>
    </source>
</evidence>
<organism evidence="12 13">
    <name type="scientific">Aureimonas phyllosphaerae</name>
    <dbReference type="NCBI Taxonomy" id="1166078"/>
    <lineage>
        <taxon>Bacteria</taxon>
        <taxon>Pseudomonadati</taxon>
        <taxon>Pseudomonadota</taxon>
        <taxon>Alphaproteobacteria</taxon>
        <taxon>Hyphomicrobiales</taxon>
        <taxon>Aurantimonadaceae</taxon>
        <taxon>Aureimonas</taxon>
    </lineage>
</organism>
<feature type="transmembrane region" description="Helical" evidence="9">
    <location>
        <begin position="303"/>
        <end position="322"/>
    </location>
</feature>
<feature type="transmembrane region" description="Helical" evidence="9">
    <location>
        <begin position="211"/>
        <end position="233"/>
    </location>
</feature>
<evidence type="ECO:0000313" key="13">
    <source>
        <dbReference type="Proteomes" id="UP000531216"/>
    </source>
</evidence>
<evidence type="ECO:0000256" key="3">
    <source>
        <dbReference type="ARBA" id="ARBA00022692"/>
    </source>
</evidence>
<keyword evidence="7 9" id="KW-0472">Membrane</keyword>
<feature type="transmembrane region" description="Helical" evidence="9">
    <location>
        <begin position="116"/>
        <end position="134"/>
    </location>
</feature>
<keyword evidence="3 8" id="KW-0812">Transmembrane</keyword>
<dbReference type="GO" id="GO:0048039">
    <property type="term" value="F:ubiquinone binding"/>
    <property type="evidence" value="ECO:0007669"/>
    <property type="project" value="TreeGrafter"/>
</dbReference>
<feature type="transmembrane region" description="Helical" evidence="9">
    <location>
        <begin position="245"/>
        <end position="263"/>
    </location>
</feature>
<feature type="transmembrane region" description="Helical" evidence="9">
    <location>
        <begin position="409"/>
        <end position="433"/>
    </location>
</feature>
<dbReference type="NCBIfam" id="NF004499">
    <property type="entry name" value="PRK05846.1-3"/>
    <property type="match status" value="1"/>
</dbReference>
<feature type="domain" description="NADH:ubiquinone oxidoreductase chain 4 N-terminal" evidence="11">
    <location>
        <begin position="69"/>
        <end position="124"/>
    </location>
</feature>
<dbReference type="GO" id="GO:0003954">
    <property type="term" value="F:NADH dehydrogenase activity"/>
    <property type="evidence" value="ECO:0007669"/>
    <property type="project" value="TreeGrafter"/>
</dbReference>
<dbReference type="GO" id="GO:0042773">
    <property type="term" value="P:ATP synthesis coupled electron transport"/>
    <property type="evidence" value="ECO:0007669"/>
    <property type="project" value="InterPro"/>
</dbReference>
<feature type="transmembrane region" description="Helical" evidence="9">
    <location>
        <begin position="6"/>
        <end position="23"/>
    </location>
</feature>
<keyword evidence="13" id="KW-1185">Reference proteome</keyword>
<dbReference type="GO" id="GO:0008137">
    <property type="term" value="F:NADH dehydrogenase (ubiquinone) activity"/>
    <property type="evidence" value="ECO:0007669"/>
    <property type="project" value="InterPro"/>
</dbReference>
<dbReference type="Pfam" id="PF00361">
    <property type="entry name" value="Proton_antipo_M"/>
    <property type="match status" value="1"/>
</dbReference>
<proteinExistence type="inferred from homology"/>
<feature type="domain" description="NADH:quinone oxidoreductase/Mrp antiporter transmembrane" evidence="10">
    <location>
        <begin position="133"/>
        <end position="418"/>
    </location>
</feature>
<keyword evidence="4" id="KW-1278">Translocase</keyword>
<dbReference type="Pfam" id="PF01059">
    <property type="entry name" value="Oxidored_q5_N"/>
    <property type="match status" value="1"/>
</dbReference>
<dbReference type="EMBL" id="JACIDO010000002">
    <property type="protein sequence ID" value="MBB3935332.1"/>
    <property type="molecule type" value="Genomic_DNA"/>
</dbReference>
<evidence type="ECO:0000256" key="7">
    <source>
        <dbReference type="ARBA" id="ARBA00023136"/>
    </source>
</evidence>
<dbReference type="InterPro" id="IPR000260">
    <property type="entry name" value="NADH4_N"/>
</dbReference>
<comment type="caution">
    <text evidence="12">The sequence shown here is derived from an EMBL/GenBank/DDBJ whole genome shotgun (WGS) entry which is preliminary data.</text>
</comment>
<feature type="transmembrane region" description="Helical" evidence="9">
    <location>
        <begin position="35"/>
        <end position="57"/>
    </location>
</feature>
<feature type="transmembrane region" description="Helical" evidence="9">
    <location>
        <begin position="275"/>
        <end position="296"/>
    </location>
</feature>
<dbReference type="GO" id="GO:0016020">
    <property type="term" value="C:membrane"/>
    <property type="evidence" value="ECO:0007669"/>
    <property type="project" value="UniProtKB-SubCell"/>
</dbReference>
<dbReference type="PRINTS" id="PR01437">
    <property type="entry name" value="NUOXDRDTASE4"/>
</dbReference>
<evidence type="ECO:0000259" key="10">
    <source>
        <dbReference type="Pfam" id="PF00361"/>
    </source>
</evidence>
<comment type="subcellular location">
    <subcellularLocation>
        <location evidence="1">Endomembrane system</location>
        <topology evidence="1">Multi-pass membrane protein</topology>
    </subcellularLocation>
    <subcellularLocation>
        <location evidence="8">Membrane</location>
        <topology evidence="8">Multi-pass membrane protein</topology>
    </subcellularLocation>
</comment>
<comment type="similarity">
    <text evidence="2">Belongs to the complex I subunit 4 family.</text>
</comment>
<feature type="transmembrane region" description="Helical" evidence="9">
    <location>
        <begin position="140"/>
        <end position="157"/>
    </location>
</feature>
<dbReference type="InterPro" id="IPR003918">
    <property type="entry name" value="NADH_UbQ_OxRdtase"/>
</dbReference>
<dbReference type="Proteomes" id="UP000531216">
    <property type="component" value="Unassembled WGS sequence"/>
</dbReference>
<dbReference type="PANTHER" id="PTHR43507:SF1">
    <property type="entry name" value="NADH-UBIQUINONE OXIDOREDUCTASE CHAIN 4"/>
    <property type="match status" value="1"/>
</dbReference>
<feature type="transmembrane region" description="Helical" evidence="9">
    <location>
        <begin position="77"/>
        <end position="104"/>
    </location>
</feature>
<dbReference type="NCBIfam" id="NF004501">
    <property type="entry name" value="PRK05846.1-5"/>
    <property type="match status" value="1"/>
</dbReference>
<sequence>MSGWPILSTITFAPLVGVLIILFTRDDSELARRNIRNVALLVSVFTFLLSLFIWIGFDKSVAGFQFVEEAEWLTGGIAYRMGVDGISMLFVILTTFLMPICILASRDAITVRVKEYMIAFLVLETLVVGVFCALDIVLFYLFFEGSLIPMFLIIGVWGGKRRVYASYKFFLYTFLGSVLMLVAIMAMYWTAGTTSIPELLAYQFPASMQTWLWIAFFASFAVKMPMWPVHTWLPDAHVEAPTAGSVILAGILLKLGGYGFLRFSLPMFPLASADFAPFVFVLSVVAIIYTSLVALMQEDIKKLIAYSSVAHMGFVTMGIFAANEQGVQGAIFQMLSHGLISGALFLCVGVVYDRMHTRDIAAYGGLVNRMPAYAAMMLLFTMGNVGLPGTSGFVGEFMTLMGVFRVNSWVAIFAATGVILSAAYALWLFRRVILGALDKDNLKSILDLTPREKALLYPLAVLTVFFGVYPMPVFNVTTASVDQLLSSYTAAIEAASSVASIQN</sequence>
<dbReference type="RefSeq" id="WP_090959382.1">
    <property type="nucleotide sequence ID" value="NZ_CP181348.1"/>
</dbReference>
<gene>
    <name evidence="12" type="ORF">GGR05_001460</name>
</gene>
<dbReference type="OrthoDB" id="9768329at2"/>
<evidence type="ECO:0000259" key="11">
    <source>
        <dbReference type="Pfam" id="PF01059"/>
    </source>
</evidence>
<protein>
    <submittedName>
        <fullName evidence="12">NADH-quinone oxidoreductase subunit M</fullName>
    </submittedName>
</protein>
<evidence type="ECO:0000256" key="5">
    <source>
        <dbReference type="ARBA" id="ARBA00022989"/>
    </source>
</evidence>
<evidence type="ECO:0000256" key="2">
    <source>
        <dbReference type="ARBA" id="ARBA00009025"/>
    </source>
</evidence>
<feature type="transmembrane region" description="Helical" evidence="9">
    <location>
        <begin position="169"/>
        <end position="191"/>
    </location>
</feature>
<dbReference type="PANTHER" id="PTHR43507">
    <property type="entry name" value="NADH-UBIQUINONE OXIDOREDUCTASE CHAIN 4"/>
    <property type="match status" value="1"/>
</dbReference>
<feature type="transmembrane region" description="Helical" evidence="9">
    <location>
        <begin position="334"/>
        <end position="352"/>
    </location>
</feature>
<dbReference type="GO" id="GO:0012505">
    <property type="term" value="C:endomembrane system"/>
    <property type="evidence" value="ECO:0007669"/>
    <property type="project" value="UniProtKB-SubCell"/>
</dbReference>
<evidence type="ECO:0000256" key="9">
    <source>
        <dbReference type="SAM" id="Phobius"/>
    </source>
</evidence>
<reference evidence="12 13" key="1">
    <citation type="submission" date="2020-08" db="EMBL/GenBank/DDBJ databases">
        <title>Genomic Encyclopedia of Type Strains, Phase IV (KMG-IV): sequencing the most valuable type-strain genomes for metagenomic binning, comparative biology and taxonomic classification.</title>
        <authorList>
            <person name="Goeker M."/>
        </authorList>
    </citation>
    <scope>NUCLEOTIDE SEQUENCE [LARGE SCALE GENOMIC DNA]</scope>
    <source>
        <strain evidence="12 13">DSM 25024</strain>
    </source>
</reference>
<dbReference type="AlphaFoldDB" id="A0A7W6BR19"/>
<feature type="transmembrane region" description="Helical" evidence="9">
    <location>
        <begin position="372"/>
        <end position="389"/>
    </location>
</feature>
<keyword evidence="6" id="KW-0520">NAD</keyword>
<dbReference type="GO" id="GO:0015990">
    <property type="term" value="P:electron transport coupled proton transport"/>
    <property type="evidence" value="ECO:0007669"/>
    <property type="project" value="TreeGrafter"/>
</dbReference>
<name>A0A7W6BR19_9HYPH</name>
<feature type="transmembrane region" description="Helical" evidence="9">
    <location>
        <begin position="454"/>
        <end position="474"/>
    </location>
</feature>
<accession>A0A7W6BR19</accession>